<keyword evidence="4" id="KW-0378">Hydrolase</keyword>
<gene>
    <name evidence="9" type="ORF">SAMN05216326_10131</name>
</gene>
<reference evidence="10" key="1">
    <citation type="submission" date="2016-10" db="EMBL/GenBank/DDBJ databases">
        <authorList>
            <person name="Varghese N."/>
            <person name="Submissions S."/>
        </authorList>
    </citation>
    <scope>NUCLEOTIDE SEQUENCE [LARGE SCALE GENOMIC DNA]</scope>
    <source>
        <strain evidence="10">Nm71</strain>
    </source>
</reference>
<dbReference type="EC" id="3.5.1.19" evidence="6"/>
<dbReference type="Proteomes" id="UP000199345">
    <property type="component" value="Unassembled WGS sequence"/>
</dbReference>
<feature type="domain" description="Isochorismatase-like" evidence="8">
    <location>
        <begin position="21"/>
        <end position="201"/>
    </location>
</feature>
<protein>
    <recommendedName>
        <fullName evidence="6">nicotinamidase</fullName>
        <ecNumber evidence="6">3.5.1.19</ecNumber>
    </recommendedName>
    <alternativeName>
        <fullName evidence="7">Nicotinamide deamidase</fullName>
    </alternativeName>
</protein>
<evidence type="ECO:0000256" key="2">
    <source>
        <dbReference type="ARBA" id="ARBA00022642"/>
    </source>
</evidence>
<keyword evidence="10" id="KW-1185">Reference proteome</keyword>
<dbReference type="GO" id="GO:0046872">
    <property type="term" value="F:metal ion binding"/>
    <property type="evidence" value="ECO:0007669"/>
    <property type="project" value="UniProtKB-KW"/>
</dbReference>
<dbReference type="AlphaFoldDB" id="A0A1H9Y2D8"/>
<keyword evidence="2" id="KW-0662">Pyridine nucleotide biosynthesis</keyword>
<dbReference type="Pfam" id="PF00857">
    <property type="entry name" value="Isochorismatase"/>
    <property type="match status" value="1"/>
</dbReference>
<evidence type="ECO:0000313" key="10">
    <source>
        <dbReference type="Proteomes" id="UP000199345"/>
    </source>
</evidence>
<evidence type="ECO:0000259" key="8">
    <source>
        <dbReference type="Pfam" id="PF00857"/>
    </source>
</evidence>
<dbReference type="SUPFAM" id="SSF52499">
    <property type="entry name" value="Isochorismatase-like hydrolases"/>
    <property type="match status" value="1"/>
</dbReference>
<dbReference type="InterPro" id="IPR000868">
    <property type="entry name" value="Isochorismatase-like_dom"/>
</dbReference>
<dbReference type="GO" id="GO:0019363">
    <property type="term" value="P:pyridine nucleotide biosynthetic process"/>
    <property type="evidence" value="ECO:0007669"/>
    <property type="project" value="UniProtKB-KW"/>
</dbReference>
<dbReference type="CDD" id="cd01011">
    <property type="entry name" value="nicotinamidase"/>
    <property type="match status" value="1"/>
</dbReference>
<evidence type="ECO:0000256" key="6">
    <source>
        <dbReference type="ARBA" id="ARBA00039017"/>
    </source>
</evidence>
<dbReference type="PANTHER" id="PTHR11080">
    <property type="entry name" value="PYRAZINAMIDASE/NICOTINAMIDASE"/>
    <property type="match status" value="1"/>
</dbReference>
<comment type="pathway">
    <text evidence="5">Cofactor biosynthesis; nicotinate biosynthesis; nicotinate from nicotinamide: step 1/1.</text>
</comment>
<evidence type="ECO:0000256" key="5">
    <source>
        <dbReference type="ARBA" id="ARBA00037900"/>
    </source>
</evidence>
<dbReference type="PANTHER" id="PTHR11080:SF2">
    <property type="entry name" value="LD05707P"/>
    <property type="match status" value="1"/>
</dbReference>
<comment type="similarity">
    <text evidence="1">Belongs to the isochorismatase family.</text>
</comment>
<name>A0A1H9Y2D8_9PROT</name>
<dbReference type="InterPro" id="IPR036380">
    <property type="entry name" value="Isochorismatase-like_sf"/>
</dbReference>
<organism evidence="9 10">
    <name type="scientific">Nitrosomonas marina</name>
    <dbReference type="NCBI Taxonomy" id="917"/>
    <lineage>
        <taxon>Bacteria</taxon>
        <taxon>Pseudomonadati</taxon>
        <taxon>Pseudomonadota</taxon>
        <taxon>Betaproteobacteria</taxon>
        <taxon>Nitrosomonadales</taxon>
        <taxon>Nitrosomonadaceae</taxon>
        <taxon>Nitrosomonas</taxon>
    </lineage>
</organism>
<dbReference type="GO" id="GO:0008936">
    <property type="term" value="F:nicotinamidase activity"/>
    <property type="evidence" value="ECO:0007669"/>
    <property type="project" value="UniProtKB-EC"/>
</dbReference>
<evidence type="ECO:0000256" key="7">
    <source>
        <dbReference type="ARBA" id="ARBA00043224"/>
    </source>
</evidence>
<evidence type="ECO:0000256" key="4">
    <source>
        <dbReference type="ARBA" id="ARBA00022801"/>
    </source>
</evidence>
<sequence>MVITEGAHGIRMKTRLQSGDALIIVDMQNDFLPGGSLPVTAGKKIIPVINQYIVNFQSRGLPIVATRDWHPENHCSFESNGGPWPSHCVAHTEGAAFPAALELPDNATIISKATTQEKDAYSAFSGTQLNEMLQSRNIKRLFVSGLATEYCVLSTVEDAIRLHYKTFILTDAVCAINQQPDDGRNALLKMQRIGVVPVNHEEIE</sequence>
<dbReference type="EMBL" id="FOIA01000001">
    <property type="protein sequence ID" value="SES62973.1"/>
    <property type="molecule type" value="Genomic_DNA"/>
</dbReference>
<evidence type="ECO:0000256" key="1">
    <source>
        <dbReference type="ARBA" id="ARBA00006336"/>
    </source>
</evidence>
<dbReference type="InterPro" id="IPR052347">
    <property type="entry name" value="Isochorismatase_Nicotinamidase"/>
</dbReference>
<proteinExistence type="inferred from homology"/>
<evidence type="ECO:0000256" key="3">
    <source>
        <dbReference type="ARBA" id="ARBA00022723"/>
    </source>
</evidence>
<accession>A0A1H9Y2D8</accession>
<evidence type="ECO:0000313" key="9">
    <source>
        <dbReference type="EMBL" id="SES62973.1"/>
    </source>
</evidence>
<dbReference type="Gene3D" id="3.40.50.850">
    <property type="entry name" value="Isochorismatase-like"/>
    <property type="match status" value="1"/>
</dbReference>
<keyword evidence="3" id="KW-0479">Metal-binding</keyword>